<keyword evidence="7" id="KW-0804">Transcription</keyword>
<keyword evidence="15" id="KW-1185">Reference proteome</keyword>
<accession>A0A1R3K491</accession>
<dbReference type="InterPro" id="IPR017930">
    <property type="entry name" value="Myb_dom"/>
</dbReference>
<dbReference type="Proteomes" id="UP000187203">
    <property type="component" value="Unassembled WGS sequence"/>
</dbReference>
<keyword evidence="4" id="KW-0805">Transcription regulation</keyword>
<gene>
    <name evidence="14" type="ORF">COLO4_11583</name>
</gene>
<dbReference type="InterPro" id="IPR044597">
    <property type="entry name" value="SMH1-6"/>
</dbReference>
<keyword evidence="6" id="KW-0238">DNA-binding</keyword>
<dbReference type="PANTHER" id="PTHR46267">
    <property type="entry name" value="SINGLE MYB HISTONE 4"/>
    <property type="match status" value="1"/>
</dbReference>
<dbReference type="PROSITE" id="PS51504">
    <property type="entry name" value="H15"/>
    <property type="match status" value="1"/>
</dbReference>
<keyword evidence="5 10" id="KW-0175">Coiled coil</keyword>
<dbReference type="Pfam" id="PF00538">
    <property type="entry name" value="Linker_histone"/>
    <property type="match status" value="1"/>
</dbReference>
<dbReference type="InterPro" id="IPR001005">
    <property type="entry name" value="SANT/Myb"/>
</dbReference>
<dbReference type="SMART" id="SM00717">
    <property type="entry name" value="SANT"/>
    <property type="match status" value="1"/>
</dbReference>
<comment type="subcellular location">
    <subcellularLocation>
        <location evidence="1">Chromosome</location>
    </subcellularLocation>
    <subcellularLocation>
        <location evidence="2">Nucleus</location>
        <location evidence="2">Nucleolus</location>
    </subcellularLocation>
</comment>
<feature type="domain" description="HTH myb-type" evidence="12">
    <location>
        <begin position="1"/>
        <end position="61"/>
    </location>
</feature>
<evidence type="ECO:0000259" key="13">
    <source>
        <dbReference type="PROSITE" id="PS51504"/>
    </source>
</evidence>
<evidence type="ECO:0000256" key="10">
    <source>
        <dbReference type="SAM" id="Coils"/>
    </source>
</evidence>
<evidence type="ECO:0000313" key="15">
    <source>
        <dbReference type="Proteomes" id="UP000187203"/>
    </source>
</evidence>
<reference evidence="15" key="1">
    <citation type="submission" date="2013-09" db="EMBL/GenBank/DDBJ databases">
        <title>Corchorus olitorius genome sequencing.</title>
        <authorList>
            <person name="Alam M."/>
            <person name="Haque M.S."/>
            <person name="Islam M.S."/>
            <person name="Emdad E.M."/>
            <person name="Islam M.M."/>
            <person name="Ahmed B."/>
            <person name="Halim A."/>
            <person name="Hossen Q.M.M."/>
            <person name="Hossain M.Z."/>
            <person name="Ahmed R."/>
            <person name="Khan M.M."/>
            <person name="Islam R."/>
            <person name="Rashid M.M."/>
            <person name="Khan S.A."/>
            <person name="Rahman M.S."/>
            <person name="Alam M."/>
            <person name="Yahiya A.S."/>
            <person name="Khan M.S."/>
            <person name="Azam M.S."/>
            <person name="Haque T."/>
            <person name="Lashkar M.Z.H."/>
            <person name="Akhand A.I."/>
            <person name="Morshed G."/>
            <person name="Roy S."/>
            <person name="Uddin K.S."/>
            <person name="Rabeya T."/>
            <person name="Hossain A.S."/>
            <person name="Chowdhury A."/>
            <person name="Snigdha A.R."/>
            <person name="Mortoza M.S."/>
            <person name="Matin S.A."/>
            <person name="Hoque S.M.E."/>
            <person name="Islam M.K."/>
            <person name="Roy D.K."/>
            <person name="Haider R."/>
            <person name="Moosa M.M."/>
            <person name="Elias S.M."/>
            <person name="Hasan A.M."/>
            <person name="Jahan S."/>
            <person name="Shafiuddin M."/>
            <person name="Mahmood N."/>
            <person name="Shommy N.S."/>
        </authorList>
    </citation>
    <scope>NUCLEOTIDE SEQUENCE [LARGE SCALE GENOMIC DNA]</scope>
    <source>
        <strain evidence="15">cv. O-4</strain>
    </source>
</reference>
<evidence type="ECO:0000256" key="8">
    <source>
        <dbReference type="ARBA" id="ARBA00023242"/>
    </source>
</evidence>
<dbReference type="SMART" id="SM00526">
    <property type="entry name" value="H15"/>
    <property type="match status" value="1"/>
</dbReference>
<dbReference type="FunFam" id="1.10.10.60:FF:000168">
    <property type="entry name" value="Telomere repeat-binding factor 1"/>
    <property type="match status" value="1"/>
</dbReference>
<evidence type="ECO:0000256" key="1">
    <source>
        <dbReference type="ARBA" id="ARBA00004286"/>
    </source>
</evidence>
<feature type="domain" description="H15" evidence="13">
    <location>
        <begin position="112"/>
        <end position="183"/>
    </location>
</feature>
<dbReference type="GO" id="GO:0005730">
    <property type="term" value="C:nucleolus"/>
    <property type="evidence" value="ECO:0007669"/>
    <property type="project" value="UniProtKB-SubCell"/>
</dbReference>
<dbReference type="GO" id="GO:0003691">
    <property type="term" value="F:double-stranded telomeric DNA binding"/>
    <property type="evidence" value="ECO:0007669"/>
    <property type="project" value="InterPro"/>
</dbReference>
<evidence type="ECO:0000256" key="7">
    <source>
        <dbReference type="ARBA" id="ARBA00023163"/>
    </source>
</evidence>
<dbReference type="InterPro" id="IPR036388">
    <property type="entry name" value="WH-like_DNA-bd_sf"/>
</dbReference>
<dbReference type="Pfam" id="PF00249">
    <property type="entry name" value="Myb_DNA-binding"/>
    <property type="match status" value="1"/>
</dbReference>
<proteinExistence type="predicted"/>
<evidence type="ECO:0000259" key="12">
    <source>
        <dbReference type="PROSITE" id="PS51294"/>
    </source>
</evidence>
<feature type="coiled-coil region" evidence="10">
    <location>
        <begin position="244"/>
        <end position="281"/>
    </location>
</feature>
<dbReference type="SUPFAM" id="SSF46785">
    <property type="entry name" value="Winged helix' DNA-binding domain"/>
    <property type="match status" value="1"/>
</dbReference>
<name>A0A1R3K491_9ROSI</name>
<dbReference type="PROSITE" id="PS51294">
    <property type="entry name" value="HTH_MYB"/>
    <property type="match status" value="1"/>
</dbReference>
<evidence type="ECO:0000256" key="3">
    <source>
        <dbReference type="ARBA" id="ARBA00022454"/>
    </source>
</evidence>
<dbReference type="Gene3D" id="1.10.10.10">
    <property type="entry name" value="Winged helix-like DNA-binding domain superfamily/Winged helix DNA-binding domain"/>
    <property type="match status" value="1"/>
</dbReference>
<evidence type="ECO:0000313" key="14">
    <source>
        <dbReference type="EMBL" id="OMP01798.1"/>
    </source>
</evidence>
<organism evidence="14 15">
    <name type="scientific">Corchorus olitorius</name>
    <dbReference type="NCBI Taxonomy" id="93759"/>
    <lineage>
        <taxon>Eukaryota</taxon>
        <taxon>Viridiplantae</taxon>
        <taxon>Streptophyta</taxon>
        <taxon>Embryophyta</taxon>
        <taxon>Tracheophyta</taxon>
        <taxon>Spermatophyta</taxon>
        <taxon>Magnoliopsida</taxon>
        <taxon>eudicotyledons</taxon>
        <taxon>Gunneridae</taxon>
        <taxon>Pentapetalae</taxon>
        <taxon>rosids</taxon>
        <taxon>malvids</taxon>
        <taxon>Malvales</taxon>
        <taxon>Malvaceae</taxon>
        <taxon>Grewioideae</taxon>
        <taxon>Apeibeae</taxon>
        <taxon>Corchorus</taxon>
    </lineage>
</organism>
<dbReference type="PANTHER" id="PTHR46267:SF11">
    <property type="entry name" value="TELOMERE REPEAT-BINDING FACTOR 2"/>
    <property type="match status" value="1"/>
</dbReference>
<dbReference type="AlphaFoldDB" id="A0A1R3K491"/>
<dbReference type="GO" id="GO:0000786">
    <property type="term" value="C:nucleosome"/>
    <property type="evidence" value="ECO:0007669"/>
    <property type="project" value="InterPro"/>
</dbReference>
<dbReference type="InterPro" id="IPR036390">
    <property type="entry name" value="WH_DNA-bd_sf"/>
</dbReference>
<dbReference type="InterPro" id="IPR005818">
    <property type="entry name" value="Histone_H1/H5_H15"/>
</dbReference>
<dbReference type="OrthoDB" id="608866at2759"/>
<dbReference type="PROSITE" id="PS50090">
    <property type="entry name" value="MYB_LIKE"/>
    <property type="match status" value="1"/>
</dbReference>
<dbReference type="STRING" id="93759.A0A1R3K491"/>
<dbReference type="Gene3D" id="1.10.10.60">
    <property type="entry name" value="Homeodomain-like"/>
    <property type="match status" value="1"/>
</dbReference>
<keyword evidence="3" id="KW-0158">Chromosome</keyword>
<evidence type="ECO:0000256" key="6">
    <source>
        <dbReference type="ARBA" id="ARBA00023125"/>
    </source>
</evidence>
<keyword evidence="8" id="KW-0539">Nucleus</keyword>
<evidence type="ECO:0000256" key="9">
    <source>
        <dbReference type="ARBA" id="ARBA00032813"/>
    </source>
</evidence>
<evidence type="ECO:0000256" key="2">
    <source>
        <dbReference type="ARBA" id="ARBA00004604"/>
    </source>
</evidence>
<sequence length="360" mass="39641">MGAPKQKWTAEEEAALKAGVLKHGTGKWRNILSDPEFSSVLRSRSNVDLKDKWRNINATAIWGSRQKAKLALKRNQLSAKHVENSVAVPASEEVVDAKPFTVSSGTPGAISPRKPFSRLDNIILEAITGLKEPGGSDRASIAVYIEEKYAAPLNLKKLLATKLKLLVANGTLIKIKHKYRIAPRSTNTEARRSPLPLLEGRLKDSSKPEKKVIRILTRTQVDADLSKMRSLTAEEAAAAAARAVAEAEVAIAEAAQAAKEAEAAEAEAEAAKIFAKAAEKALKSRMQDTWVFLDFFKLRGWIAFYKIPLQIGDALVDTYYMFSDRDWNASDFISCCPGISTAVVTRVYTCKYIRLVKEKI</sequence>
<evidence type="ECO:0000256" key="4">
    <source>
        <dbReference type="ARBA" id="ARBA00023015"/>
    </source>
</evidence>
<dbReference type="CDD" id="cd11660">
    <property type="entry name" value="SANT_TRF"/>
    <property type="match status" value="1"/>
</dbReference>
<protein>
    <recommendedName>
        <fullName evidence="9">MYB transcription factor</fullName>
    </recommendedName>
</protein>
<dbReference type="InterPro" id="IPR009057">
    <property type="entry name" value="Homeodomain-like_sf"/>
</dbReference>
<dbReference type="EMBL" id="AWUE01014716">
    <property type="protein sequence ID" value="OMP01798.1"/>
    <property type="molecule type" value="Genomic_DNA"/>
</dbReference>
<evidence type="ECO:0000259" key="11">
    <source>
        <dbReference type="PROSITE" id="PS50090"/>
    </source>
</evidence>
<feature type="domain" description="Myb-like" evidence="11">
    <location>
        <begin position="5"/>
        <end position="57"/>
    </location>
</feature>
<evidence type="ECO:0000256" key="5">
    <source>
        <dbReference type="ARBA" id="ARBA00023054"/>
    </source>
</evidence>
<dbReference type="GO" id="GO:0006334">
    <property type="term" value="P:nucleosome assembly"/>
    <property type="evidence" value="ECO:0007669"/>
    <property type="project" value="InterPro"/>
</dbReference>
<dbReference type="SUPFAM" id="SSF46689">
    <property type="entry name" value="Homeodomain-like"/>
    <property type="match status" value="1"/>
</dbReference>
<comment type="caution">
    <text evidence="14">The sequence shown here is derived from an EMBL/GenBank/DDBJ whole genome shotgun (WGS) entry which is preliminary data.</text>
</comment>